<reference evidence="2" key="2">
    <citation type="submission" date="2020-09" db="EMBL/GenBank/DDBJ databases">
        <title>Reference genome assembly for Australian Ascochyta lentis isolate Al4.</title>
        <authorList>
            <person name="Lee R.C."/>
            <person name="Farfan-Caceres L.M."/>
            <person name="Debler J.W."/>
            <person name="Williams A.H."/>
            <person name="Henares B.M."/>
        </authorList>
    </citation>
    <scope>NUCLEOTIDE SEQUENCE</scope>
    <source>
        <strain evidence="2">Al4</strain>
    </source>
</reference>
<dbReference type="PANTHER" id="PTHR43792:SF1">
    <property type="entry name" value="N-ACETYLTRANSFERASE DOMAIN-CONTAINING PROTEIN"/>
    <property type="match status" value="1"/>
</dbReference>
<name>A0A8H7MEV0_9PLEO</name>
<dbReference type="Pfam" id="PF13302">
    <property type="entry name" value="Acetyltransf_3"/>
    <property type="match status" value="1"/>
</dbReference>
<dbReference type="Gene3D" id="3.40.630.30">
    <property type="match status" value="1"/>
</dbReference>
<dbReference type="InterPro" id="IPR051531">
    <property type="entry name" value="N-acetyltransferase"/>
</dbReference>
<dbReference type="InterPro" id="IPR000182">
    <property type="entry name" value="GNAT_dom"/>
</dbReference>
<gene>
    <name evidence="2" type="ORF">EKO04_009385</name>
</gene>
<organism evidence="2 3">
    <name type="scientific">Ascochyta lentis</name>
    <dbReference type="NCBI Taxonomy" id="205686"/>
    <lineage>
        <taxon>Eukaryota</taxon>
        <taxon>Fungi</taxon>
        <taxon>Dikarya</taxon>
        <taxon>Ascomycota</taxon>
        <taxon>Pezizomycotina</taxon>
        <taxon>Dothideomycetes</taxon>
        <taxon>Pleosporomycetidae</taxon>
        <taxon>Pleosporales</taxon>
        <taxon>Pleosporineae</taxon>
        <taxon>Didymellaceae</taxon>
        <taxon>Ascochyta</taxon>
    </lineage>
</organism>
<evidence type="ECO:0000313" key="3">
    <source>
        <dbReference type="Proteomes" id="UP000651452"/>
    </source>
</evidence>
<evidence type="ECO:0000313" key="2">
    <source>
        <dbReference type="EMBL" id="KAF9692320.1"/>
    </source>
</evidence>
<protein>
    <recommendedName>
        <fullName evidence="1">N-acetyltransferase domain-containing protein</fullName>
    </recommendedName>
</protein>
<keyword evidence="3" id="KW-1185">Reference proteome</keyword>
<accession>A0A8H7MEV0</accession>
<dbReference type="AlphaFoldDB" id="A0A8H7MEV0"/>
<reference evidence="2" key="1">
    <citation type="submission" date="2018-12" db="EMBL/GenBank/DDBJ databases">
        <authorList>
            <person name="Syme R.A."/>
            <person name="Farfan-Caceres L."/>
            <person name="Lichtenzveig J."/>
        </authorList>
    </citation>
    <scope>NUCLEOTIDE SEQUENCE</scope>
    <source>
        <strain evidence="2">Al4</strain>
    </source>
</reference>
<dbReference type="Proteomes" id="UP000651452">
    <property type="component" value="Unassembled WGS sequence"/>
</dbReference>
<comment type="caution">
    <text evidence="2">The sequence shown here is derived from an EMBL/GenBank/DDBJ whole genome shotgun (WGS) entry which is preliminary data.</text>
</comment>
<dbReference type="GO" id="GO:0016747">
    <property type="term" value="F:acyltransferase activity, transferring groups other than amino-acyl groups"/>
    <property type="evidence" value="ECO:0007669"/>
    <property type="project" value="InterPro"/>
</dbReference>
<proteinExistence type="predicted"/>
<evidence type="ECO:0000259" key="1">
    <source>
        <dbReference type="Pfam" id="PF13302"/>
    </source>
</evidence>
<dbReference type="SUPFAM" id="SSF55729">
    <property type="entry name" value="Acyl-CoA N-acyltransferases (Nat)"/>
    <property type="match status" value="1"/>
</dbReference>
<sequence length="265" mass="29954">METVLITPRLRLSLVTRAERGSEELGWLHEWRSDELSMAWSIHPPSKTLEETEKLVANYLPPSSTTPAIDAADTQRFRIAYAIHRLPEPTLLHANPNEPQNKTTDTPSTTTFIGLVTLLPITPSHLSLPAHLTNPSTPNPQPTLVVELAYALLPSFWNRGYATESIRAVLAACRREENRSFWSPWERVWVRAIVNERNPRSRAVLGKCEGVREMGVFVWRGEEIHIGGEWRTEDRLVIFGGGGVKRGEERERREGGVNGFFQSLC</sequence>
<dbReference type="PANTHER" id="PTHR43792">
    <property type="entry name" value="GNAT FAMILY, PUTATIVE (AFU_ORTHOLOGUE AFUA_3G00765)-RELATED-RELATED"/>
    <property type="match status" value="1"/>
</dbReference>
<dbReference type="EMBL" id="RZGK01000018">
    <property type="protein sequence ID" value="KAF9692320.1"/>
    <property type="molecule type" value="Genomic_DNA"/>
</dbReference>
<dbReference type="InterPro" id="IPR016181">
    <property type="entry name" value="Acyl_CoA_acyltransferase"/>
</dbReference>
<feature type="domain" description="N-acetyltransferase" evidence="1">
    <location>
        <begin position="25"/>
        <end position="208"/>
    </location>
</feature>
<dbReference type="OrthoDB" id="4072826at2759"/>